<keyword evidence="14 26" id="KW-0408">Iron</keyword>
<evidence type="ECO:0000256" key="9">
    <source>
        <dbReference type="ARBA" id="ARBA00022617"/>
    </source>
</evidence>
<comment type="pathway">
    <text evidence="2">Steroid metabolism; cholesterol metabolism.</text>
</comment>
<dbReference type="GO" id="GO:0020037">
    <property type="term" value="F:heme binding"/>
    <property type="evidence" value="ECO:0007669"/>
    <property type="project" value="InterPro"/>
</dbReference>
<evidence type="ECO:0000256" key="26">
    <source>
        <dbReference type="PIRSR" id="PIRSR602401-1"/>
    </source>
</evidence>
<dbReference type="PROSITE" id="PS00086">
    <property type="entry name" value="CYTOCHROME_P450"/>
    <property type="match status" value="1"/>
</dbReference>
<dbReference type="OMA" id="FRWAMES"/>
<evidence type="ECO:0000256" key="14">
    <source>
        <dbReference type="ARBA" id="ARBA00023004"/>
    </source>
</evidence>
<evidence type="ECO:0000256" key="3">
    <source>
        <dbReference type="ARBA" id="ARBA00005108"/>
    </source>
</evidence>
<protein>
    <recommendedName>
        <fullName evidence="7 28">Cholesterol side-chain cleavage enzyme, mitochondrial</fullName>
        <ecNumber evidence="6 28">1.14.15.6</ecNumber>
    </recommendedName>
    <alternativeName>
        <fullName evidence="28">Cholesterol desmolase</fullName>
    </alternativeName>
</protein>
<evidence type="ECO:0000256" key="7">
    <source>
        <dbReference type="ARBA" id="ARBA00019844"/>
    </source>
</evidence>
<evidence type="ECO:0000256" key="6">
    <source>
        <dbReference type="ARBA" id="ARBA00012764"/>
    </source>
</evidence>
<keyword evidence="21 28" id="KW-0755">Steroidogenesis</keyword>
<dbReference type="FunFam" id="1.10.630.10:FF:000414">
    <property type="entry name" value="Cholesterol side-chain cleavage enzyme, mitochondrial"/>
    <property type="match status" value="1"/>
</dbReference>
<evidence type="ECO:0000256" key="16">
    <source>
        <dbReference type="ARBA" id="ARBA00023098"/>
    </source>
</evidence>
<dbReference type="GO" id="GO:0006704">
    <property type="term" value="P:glucocorticoid biosynthetic process"/>
    <property type="evidence" value="ECO:0000318"/>
    <property type="project" value="GO_Central"/>
</dbReference>
<evidence type="ECO:0000256" key="22">
    <source>
        <dbReference type="ARBA" id="ARBA00045526"/>
    </source>
</evidence>
<comment type="catalytic activity">
    <reaction evidence="25">
        <text>2 reduced [adrenodoxin] + cholesterol + O2 + 2 H(+) = (22R)-hydroxycholesterol + 2 oxidized [adrenodoxin] + H2O</text>
        <dbReference type="Rhea" id="RHEA:34335"/>
        <dbReference type="Rhea" id="RHEA-COMP:9998"/>
        <dbReference type="Rhea" id="RHEA-COMP:9999"/>
        <dbReference type="ChEBI" id="CHEBI:15377"/>
        <dbReference type="ChEBI" id="CHEBI:15378"/>
        <dbReference type="ChEBI" id="CHEBI:15379"/>
        <dbReference type="ChEBI" id="CHEBI:16113"/>
        <dbReference type="ChEBI" id="CHEBI:33737"/>
        <dbReference type="ChEBI" id="CHEBI:33738"/>
        <dbReference type="ChEBI" id="CHEBI:67237"/>
    </reaction>
    <physiologicalReaction direction="left-to-right" evidence="25">
        <dbReference type="Rhea" id="RHEA:34336"/>
    </physiologicalReaction>
</comment>
<evidence type="ECO:0000256" key="25">
    <source>
        <dbReference type="ARBA" id="ARBA00049437"/>
    </source>
</evidence>
<dbReference type="InterPro" id="IPR017972">
    <property type="entry name" value="Cyt_P450_CS"/>
</dbReference>
<reference evidence="30" key="3">
    <citation type="submission" date="2025-09" db="UniProtKB">
        <authorList>
            <consortium name="Ensembl"/>
        </authorList>
    </citation>
    <scope>IDENTIFICATION</scope>
    <source>
        <strain evidence="30">Glennie</strain>
    </source>
</reference>
<keyword evidence="19 28" id="KW-1207">Sterol metabolism</keyword>
<comment type="subunit">
    <text evidence="5">Interacts with FDX1/adrenodoxin.</text>
</comment>
<gene>
    <name evidence="30" type="primary">LOC100076626</name>
</gene>
<evidence type="ECO:0000256" key="24">
    <source>
        <dbReference type="ARBA" id="ARBA00047766"/>
    </source>
</evidence>
<dbReference type="GO" id="GO:0008386">
    <property type="term" value="F:cholesterol monooxygenase (side-chain-cleaving) activity"/>
    <property type="evidence" value="ECO:0000318"/>
    <property type="project" value="GO_Central"/>
</dbReference>
<feature type="compositionally biased region" description="Pro residues" evidence="29">
    <location>
        <begin position="612"/>
        <end position="625"/>
    </location>
</feature>
<evidence type="ECO:0000256" key="15">
    <source>
        <dbReference type="ARBA" id="ARBA00023033"/>
    </source>
</evidence>
<evidence type="ECO:0000256" key="12">
    <source>
        <dbReference type="ARBA" id="ARBA00022946"/>
    </source>
</evidence>
<keyword evidence="18 28" id="KW-0472">Membrane</keyword>
<dbReference type="UniPathway" id="UPA00296"/>
<keyword evidence="13 27" id="KW-0560">Oxidoreductase</keyword>
<dbReference type="GO" id="GO:0034650">
    <property type="term" value="P:cortisol metabolic process"/>
    <property type="evidence" value="ECO:0000318"/>
    <property type="project" value="GO_Central"/>
</dbReference>
<dbReference type="Ensembl" id="ENSOANT00000066072.1">
    <property type="protein sequence ID" value="ENSOANP00000035189.1"/>
    <property type="gene ID" value="ENSOANG00000039953.1"/>
</dbReference>
<comment type="function">
    <text evidence="22 28">A cytochrome P450 monooxygenase that catalyzes the side-chain hydroxylation and cleavage of cholesterol to pregnenolone, the precursor of most steroid hormones. Catalyzes three sequential oxidation reactions of cholesterol, namely the hydroxylation at C22 followed with the hydroxylation at C20 to yield 20R,22R-hydroxycholesterol that is further cleaved between C20 and C22 to yield the C21-steroid pregnenolone and 4-methylpentanal. Mechanistically, uses molecular oxygen inserting one oxygen atom into a substrate and reducing the second into a water molecule. Two electrons are provided by NADPH via a two-protein mitochondrial transfer system comprising flavoprotein FDXR (adrenodoxin/ferredoxin reductase) and nonheme iron-sulfur protein FDX1 or FDX2 (adrenodoxin/ferredoxin).</text>
</comment>
<evidence type="ECO:0000256" key="2">
    <source>
        <dbReference type="ARBA" id="ARBA00004731"/>
    </source>
</evidence>
<keyword evidence="11" id="KW-0999">Mitochondrion inner membrane</keyword>
<dbReference type="EC" id="1.14.15.6" evidence="6 28"/>
<comment type="catalytic activity">
    <reaction evidence="23">
        <text>6 reduced [adrenodoxin] + cholesterol + 3 O2 + 6 H(+) = 4-methylpentanal + pregnenolone + 6 oxidized [adrenodoxin] + 4 H2O</text>
        <dbReference type="Rhea" id="RHEA:35739"/>
        <dbReference type="Rhea" id="RHEA-COMP:9998"/>
        <dbReference type="Rhea" id="RHEA-COMP:9999"/>
        <dbReference type="ChEBI" id="CHEBI:15377"/>
        <dbReference type="ChEBI" id="CHEBI:15378"/>
        <dbReference type="ChEBI" id="CHEBI:15379"/>
        <dbReference type="ChEBI" id="CHEBI:16113"/>
        <dbReference type="ChEBI" id="CHEBI:16581"/>
        <dbReference type="ChEBI" id="CHEBI:17998"/>
        <dbReference type="ChEBI" id="CHEBI:33737"/>
        <dbReference type="ChEBI" id="CHEBI:33738"/>
        <dbReference type="EC" id="1.14.15.6"/>
    </reaction>
    <physiologicalReaction direction="left-to-right" evidence="23">
        <dbReference type="Rhea" id="RHEA:35740"/>
    </physiologicalReaction>
</comment>
<comment type="cofactor">
    <cofactor evidence="1 26 28">
        <name>heme</name>
        <dbReference type="ChEBI" id="CHEBI:30413"/>
    </cofactor>
</comment>
<evidence type="ECO:0000256" key="28">
    <source>
        <dbReference type="RuleBase" id="RU364077"/>
    </source>
</evidence>
<feature type="binding site" description="axial binding residue" evidence="26">
    <location>
        <position position="484"/>
    </location>
    <ligand>
        <name>heme</name>
        <dbReference type="ChEBI" id="CHEBI:30413"/>
    </ligand>
    <ligandPart>
        <name>Fe</name>
        <dbReference type="ChEBI" id="CHEBI:18248"/>
    </ligandPart>
</feature>
<evidence type="ECO:0000256" key="8">
    <source>
        <dbReference type="ARBA" id="ARBA00022548"/>
    </source>
</evidence>
<keyword evidence="20 28" id="KW-0753">Steroid metabolism</keyword>
<dbReference type="UniPathway" id="UPA00229"/>
<evidence type="ECO:0000256" key="27">
    <source>
        <dbReference type="RuleBase" id="RU000461"/>
    </source>
</evidence>
<comment type="pathway">
    <text evidence="3 28">Lipid metabolism; C21-steroid hormone metabolism.</text>
</comment>
<evidence type="ECO:0000256" key="1">
    <source>
        <dbReference type="ARBA" id="ARBA00001971"/>
    </source>
</evidence>
<evidence type="ECO:0000256" key="29">
    <source>
        <dbReference type="SAM" id="MobiDB-lite"/>
    </source>
</evidence>
<dbReference type="GO" id="GO:0008203">
    <property type="term" value="P:cholesterol metabolic process"/>
    <property type="evidence" value="ECO:0000318"/>
    <property type="project" value="GO_Central"/>
</dbReference>
<comment type="catalytic activity">
    <reaction evidence="24">
        <text>(20R,22R)-20,22-dihydroxycholesterol + 2 reduced [adrenodoxin] + O2 + 2 H(+) = 4-methylpentanal + pregnenolone + 2 oxidized [adrenodoxin] + 2 H2O</text>
        <dbReference type="Rhea" id="RHEA:34343"/>
        <dbReference type="Rhea" id="RHEA-COMP:9998"/>
        <dbReference type="Rhea" id="RHEA-COMP:9999"/>
        <dbReference type="ChEBI" id="CHEBI:1294"/>
        <dbReference type="ChEBI" id="CHEBI:15377"/>
        <dbReference type="ChEBI" id="CHEBI:15378"/>
        <dbReference type="ChEBI" id="CHEBI:15379"/>
        <dbReference type="ChEBI" id="CHEBI:16581"/>
        <dbReference type="ChEBI" id="CHEBI:17998"/>
        <dbReference type="ChEBI" id="CHEBI:33737"/>
        <dbReference type="ChEBI" id="CHEBI:33738"/>
    </reaction>
    <physiologicalReaction direction="left-to-right" evidence="24">
        <dbReference type="Rhea" id="RHEA:34344"/>
    </physiologicalReaction>
</comment>
<dbReference type="PRINTS" id="PR00463">
    <property type="entry name" value="EP450I"/>
</dbReference>
<reference evidence="30 31" key="1">
    <citation type="journal article" date="2008" name="Nature">
        <title>Genome analysis of the platypus reveals unique signatures of evolution.</title>
        <authorList>
            <person name="Warren W.C."/>
            <person name="Hillier L.W."/>
            <person name="Marshall Graves J.A."/>
            <person name="Birney E."/>
            <person name="Ponting C.P."/>
            <person name="Grutzner F."/>
            <person name="Belov K."/>
            <person name="Miller W."/>
            <person name="Clarke L."/>
            <person name="Chinwalla A.T."/>
            <person name="Yang S.P."/>
            <person name="Heger A."/>
            <person name="Locke D.P."/>
            <person name="Miethke P."/>
            <person name="Waters P.D."/>
            <person name="Veyrunes F."/>
            <person name="Fulton L."/>
            <person name="Fulton B."/>
            <person name="Graves T."/>
            <person name="Wallis J."/>
            <person name="Puente X.S."/>
            <person name="Lopez-Otin C."/>
            <person name="Ordonez G.R."/>
            <person name="Eichler E.E."/>
            <person name="Chen L."/>
            <person name="Cheng Z."/>
            <person name="Deakin J.E."/>
            <person name="Alsop A."/>
            <person name="Thompson K."/>
            <person name="Kirby P."/>
            <person name="Papenfuss A.T."/>
            <person name="Wakefield M.J."/>
            <person name="Olender T."/>
            <person name="Lancet D."/>
            <person name="Huttley G.A."/>
            <person name="Smit A.F."/>
            <person name="Pask A."/>
            <person name="Temple-Smith P."/>
            <person name="Batzer M.A."/>
            <person name="Walker J.A."/>
            <person name="Konkel M.K."/>
            <person name="Harris R.S."/>
            <person name="Whittington C.M."/>
            <person name="Wong E.S."/>
            <person name="Gemmell N.J."/>
            <person name="Buschiazzo E."/>
            <person name="Vargas Jentzsch I.M."/>
            <person name="Merkel A."/>
            <person name="Schmitz J."/>
            <person name="Zemann A."/>
            <person name="Churakov G."/>
            <person name="Kriegs J.O."/>
            <person name="Brosius J."/>
            <person name="Murchison E.P."/>
            <person name="Sachidanandam R."/>
            <person name="Smith C."/>
            <person name="Hannon G.J."/>
            <person name="Tsend-Ayush E."/>
            <person name="McMillan D."/>
            <person name="Attenborough R."/>
            <person name="Rens W."/>
            <person name="Ferguson-Smith M."/>
            <person name="Lefevre C.M."/>
            <person name="Sharp J.A."/>
            <person name="Nicholas K.R."/>
            <person name="Ray D.A."/>
            <person name="Kube M."/>
            <person name="Reinhardt R."/>
            <person name="Pringle T.H."/>
            <person name="Taylor J."/>
            <person name="Jones R.C."/>
            <person name="Nixon B."/>
            <person name="Dacheux J.L."/>
            <person name="Niwa H."/>
            <person name="Sekita Y."/>
            <person name="Huang X."/>
            <person name="Stark A."/>
            <person name="Kheradpour P."/>
            <person name="Kellis M."/>
            <person name="Flicek P."/>
            <person name="Chen Y."/>
            <person name="Webber C."/>
            <person name="Hardison R."/>
            <person name="Nelson J."/>
            <person name="Hallsworth-Pepin K."/>
            <person name="Delehaunty K."/>
            <person name="Markovic C."/>
            <person name="Minx P."/>
            <person name="Feng Y."/>
            <person name="Kremitzki C."/>
            <person name="Mitreva M."/>
            <person name="Glasscock J."/>
            <person name="Wylie T."/>
            <person name="Wohldmann P."/>
            <person name="Thiru P."/>
            <person name="Nhan M.N."/>
            <person name="Pohl C.S."/>
            <person name="Smith S.M."/>
            <person name="Hou S."/>
            <person name="Nefedov M."/>
            <person name="de Jong P.J."/>
            <person name="Renfree M.B."/>
            <person name="Mardis E.R."/>
            <person name="Wilson R.K."/>
        </authorList>
    </citation>
    <scope>NUCLEOTIDE SEQUENCE [LARGE SCALE GENOMIC DNA]</scope>
    <source>
        <strain evidence="30 31">Glennie</strain>
    </source>
</reference>
<dbReference type="InterPro" id="IPR002401">
    <property type="entry name" value="Cyt_P450_E_grp-I"/>
</dbReference>
<dbReference type="GO" id="GO:0005506">
    <property type="term" value="F:iron ion binding"/>
    <property type="evidence" value="ECO:0007669"/>
    <property type="project" value="InterPro"/>
</dbReference>
<evidence type="ECO:0000313" key="31">
    <source>
        <dbReference type="Proteomes" id="UP000002279"/>
    </source>
</evidence>
<keyword evidence="15 27" id="KW-0503">Monooxygenase</keyword>
<dbReference type="InterPro" id="IPR036396">
    <property type="entry name" value="Cyt_P450_sf"/>
</dbReference>
<keyword evidence="31" id="KW-1185">Reference proteome</keyword>
<comment type="similarity">
    <text evidence="4 27">Belongs to the cytochrome P450 family.</text>
</comment>
<dbReference type="Pfam" id="PF00067">
    <property type="entry name" value="p450"/>
    <property type="match status" value="1"/>
</dbReference>
<feature type="region of interest" description="Disordered" evidence="29">
    <location>
        <begin position="605"/>
        <end position="633"/>
    </location>
</feature>
<evidence type="ECO:0000256" key="20">
    <source>
        <dbReference type="ARBA" id="ARBA00023221"/>
    </source>
</evidence>
<keyword evidence="9 26" id="KW-0349">Heme</keyword>
<dbReference type="GeneTree" id="ENSGT00940000158575"/>
<evidence type="ECO:0000256" key="11">
    <source>
        <dbReference type="ARBA" id="ARBA00022792"/>
    </source>
</evidence>
<dbReference type="PANTHER" id="PTHR24279:SF3">
    <property type="entry name" value="CHOLESTEROL SIDE-CHAIN CLEAVAGE ENZYME, MITOCHONDRIAL"/>
    <property type="match status" value="1"/>
</dbReference>
<keyword evidence="8 28" id="KW-0153">Cholesterol metabolism</keyword>
<dbReference type="SUPFAM" id="SSF48264">
    <property type="entry name" value="Cytochrome P450"/>
    <property type="match status" value="1"/>
</dbReference>
<keyword evidence="17 28" id="KW-0496">Mitochondrion</keyword>
<dbReference type="GO" id="GO:0006700">
    <property type="term" value="P:C21-steroid hormone biosynthetic process"/>
    <property type="evidence" value="ECO:0000318"/>
    <property type="project" value="GO_Central"/>
</dbReference>
<dbReference type="InterPro" id="IPR050479">
    <property type="entry name" value="CYP11_CYP27_families"/>
</dbReference>
<keyword evidence="12 28" id="KW-0809">Transit peptide</keyword>
<evidence type="ECO:0000256" key="21">
    <source>
        <dbReference type="ARBA" id="ARBA00023250"/>
    </source>
</evidence>
<evidence type="ECO:0000256" key="23">
    <source>
        <dbReference type="ARBA" id="ARBA00047510"/>
    </source>
</evidence>
<evidence type="ECO:0000256" key="10">
    <source>
        <dbReference type="ARBA" id="ARBA00022723"/>
    </source>
</evidence>
<keyword evidence="16 28" id="KW-0443">Lipid metabolism</keyword>
<dbReference type="FunCoup" id="A0A6I8N2A1">
    <property type="interactions" value="528"/>
</dbReference>
<dbReference type="PRINTS" id="PR00385">
    <property type="entry name" value="P450"/>
</dbReference>
<name>A0A6I8N2A1_ORNAN</name>
<evidence type="ECO:0000256" key="13">
    <source>
        <dbReference type="ARBA" id="ARBA00023002"/>
    </source>
</evidence>
<accession>A0A6I8N2A1</accession>
<dbReference type="PANTHER" id="PTHR24279">
    <property type="entry name" value="CYTOCHROME P450"/>
    <property type="match status" value="1"/>
</dbReference>
<evidence type="ECO:0000256" key="18">
    <source>
        <dbReference type="ARBA" id="ARBA00023136"/>
    </source>
</evidence>
<evidence type="ECO:0000256" key="5">
    <source>
        <dbReference type="ARBA" id="ARBA00011573"/>
    </source>
</evidence>
<organism evidence="30 31">
    <name type="scientific">Ornithorhynchus anatinus</name>
    <name type="common">Duckbill platypus</name>
    <dbReference type="NCBI Taxonomy" id="9258"/>
    <lineage>
        <taxon>Eukaryota</taxon>
        <taxon>Metazoa</taxon>
        <taxon>Chordata</taxon>
        <taxon>Craniata</taxon>
        <taxon>Vertebrata</taxon>
        <taxon>Euteleostomi</taxon>
        <taxon>Mammalia</taxon>
        <taxon>Monotremata</taxon>
        <taxon>Ornithorhynchidae</taxon>
        <taxon>Ornithorhynchus</taxon>
    </lineage>
</organism>
<evidence type="ECO:0000256" key="19">
    <source>
        <dbReference type="ARBA" id="ARBA00023166"/>
    </source>
</evidence>
<dbReference type="AlphaFoldDB" id="A0A6I8N2A1"/>
<reference evidence="30" key="2">
    <citation type="submission" date="2025-08" db="UniProtKB">
        <authorList>
            <consortium name="Ensembl"/>
        </authorList>
    </citation>
    <scope>IDENTIFICATION</scope>
    <source>
        <strain evidence="30">Glennie</strain>
    </source>
</reference>
<dbReference type="GO" id="GO:0005743">
    <property type="term" value="C:mitochondrial inner membrane"/>
    <property type="evidence" value="ECO:0000318"/>
    <property type="project" value="GO_Central"/>
</dbReference>
<dbReference type="Gene3D" id="1.10.630.10">
    <property type="entry name" value="Cytochrome P450"/>
    <property type="match status" value="1"/>
</dbReference>
<dbReference type="GO" id="GO:0071375">
    <property type="term" value="P:cellular response to peptide hormone stimulus"/>
    <property type="evidence" value="ECO:0000318"/>
    <property type="project" value="GO_Central"/>
</dbReference>
<evidence type="ECO:0000256" key="17">
    <source>
        <dbReference type="ARBA" id="ARBA00023128"/>
    </source>
</evidence>
<proteinExistence type="inferred from homology"/>
<dbReference type="InParanoid" id="A0A6I8N2A1"/>
<dbReference type="InterPro" id="IPR001128">
    <property type="entry name" value="Cyt_P450"/>
</dbReference>
<evidence type="ECO:0000313" key="30">
    <source>
        <dbReference type="Ensembl" id="ENSOANP00000035189.1"/>
    </source>
</evidence>
<comment type="subcellular location">
    <subcellularLocation>
        <location evidence="28">Mitochondrion inner membrane</location>
        <topology evidence="28">Peripheral membrane protein</topology>
    </subcellularLocation>
    <text evidence="28">Localizes to the matrix side of the mitochondrion inner membrane.</text>
</comment>
<dbReference type="Proteomes" id="UP000002279">
    <property type="component" value="Chromosome 10"/>
</dbReference>
<keyword evidence="10 26" id="KW-0479">Metal-binding</keyword>
<dbReference type="Bgee" id="ENSOANG00000039953">
    <property type="expression patterns" value="Expressed in testis and 2 other cell types or tissues"/>
</dbReference>
<sequence>MMLTWGTVRLPALSKSGCLRISASGAKVWKTRVPKQLFSVREPAYVSARNLTSVSAGNPGSLPLYPEEPRPFNELPGEWRHGWWNLYRFWRANGFHDVHNLMIEKFKRFGPIYRERLGNVDSVNIIHPNDAAILFKKEGSNPERFRIPSWVAYRRSQNKPFGALLKNGEGWKRDRLTLNREALAPEVVDRFVPILNEVSEDFVKLIQTRMAQSDQEKLTINLAQELFCFSLESVCKILYGERLGLLEQVVNHEAEQFIEAVSTMFHTTGIMLYTPPFLFSTVNAKAWREHVQAWDTIFTQADRFMENTYQELKHKRGDPQKFRGILGSLLLNEKMSHEAIKANMTELMAGGVDTTSMTLQWALYELTRSVFVQEQIRREVLDARKASQGDMSKMLNSVPLLRAAIKETLRLHPVAVTIQRYPMEELVIQNFTIPPKTLVHVAIYAMGRDPNFFSNPSKFDPSRWLHKDSTYFRGLSFGSGVRQCLGRRIAETEMVLFLIHVSPASLLASWIVPPPGCPRRTVPPSDSHWNVPTLGCSPTEVSLLQTVHSPDWSPTMVPPCHLSLLSGLSPLWAVSPLICPQARLFPSTGLVPHWAVPRLGGRELKENKSHPLVPPSAPPAFPPPCRTWGRRGR</sequence>
<evidence type="ECO:0000256" key="4">
    <source>
        <dbReference type="ARBA" id="ARBA00010617"/>
    </source>
</evidence>